<dbReference type="EMBL" id="QTZN02000020">
    <property type="protein sequence ID" value="MVB07383.1"/>
    <property type="molecule type" value="Genomic_DNA"/>
</dbReference>
<dbReference type="EMBL" id="WOTW01000020">
    <property type="protein sequence ID" value="MUP38178.1"/>
    <property type="molecule type" value="Genomic_DNA"/>
</dbReference>
<comment type="caution">
    <text evidence="1">The sequence shown here is derived from an EMBL/GenBank/DDBJ whole genome shotgun (WGS) entry which is preliminary data.</text>
</comment>
<dbReference type="RefSeq" id="WP_156195873.1">
    <property type="nucleotide sequence ID" value="NZ_QTZN02000020.1"/>
</dbReference>
<gene>
    <name evidence="2" type="ORF">DWB62_010175</name>
    <name evidence="1" type="ORF">GNY23_10175</name>
</gene>
<dbReference type="Proteomes" id="UP000462449">
    <property type="component" value="Unassembled WGS sequence"/>
</dbReference>
<reference evidence="2 3" key="1">
    <citation type="submission" date="2019-11" db="EMBL/GenBank/DDBJ databases">
        <title>Draft genome sequence of Labilibaculum sp. strain SYP isolated from Black Sea.</title>
        <authorList>
            <person name="Yadav S."/>
            <person name="Villanueva L."/>
        </authorList>
    </citation>
    <scope>NUCLEOTIDE SEQUENCE [LARGE SCALE GENOMIC DNA]</scope>
    <source>
        <strain evidence="2 3">44</strain>
    </source>
</reference>
<evidence type="ECO:0000313" key="4">
    <source>
        <dbReference type="Proteomes" id="UP000462449"/>
    </source>
</evidence>
<evidence type="ECO:0000313" key="3">
    <source>
        <dbReference type="Proteomes" id="UP000285951"/>
    </source>
</evidence>
<evidence type="ECO:0000313" key="1">
    <source>
        <dbReference type="EMBL" id="MUP38178.1"/>
    </source>
</evidence>
<name>A0A7M4D699_9BACT</name>
<evidence type="ECO:0000313" key="2">
    <source>
        <dbReference type="EMBL" id="MVB07383.1"/>
    </source>
</evidence>
<accession>A0A7M4D699</accession>
<reference evidence="1 4" key="2">
    <citation type="submission" date="2019-12" db="EMBL/GenBank/DDBJ databases">
        <title>Draft genome sequence of Labilibaculum sp. strain 44 isolated from deep waters of Black Sea.</title>
        <authorList>
            <person name="Yadav S."/>
            <person name="Villanueva L."/>
        </authorList>
    </citation>
    <scope>NUCLEOTIDE SEQUENCE [LARGE SCALE GENOMIC DNA]</scope>
    <source>
        <strain evidence="1 4">44</strain>
    </source>
</reference>
<dbReference type="AlphaFoldDB" id="A0A7M4D699"/>
<protein>
    <recommendedName>
        <fullName evidence="5">DUF4138 domain-containing protein</fullName>
    </recommendedName>
</protein>
<dbReference type="OrthoDB" id="1114798at2"/>
<dbReference type="Proteomes" id="UP000285951">
    <property type="component" value="Unassembled WGS sequence"/>
</dbReference>
<organism evidence="1 4">
    <name type="scientific">Labilibaculum euxinus</name>
    <dbReference type="NCBI Taxonomy" id="2686357"/>
    <lineage>
        <taxon>Bacteria</taxon>
        <taxon>Pseudomonadati</taxon>
        <taxon>Bacteroidota</taxon>
        <taxon>Bacteroidia</taxon>
        <taxon>Marinilabiliales</taxon>
        <taxon>Marinifilaceae</taxon>
        <taxon>Labilibaculum</taxon>
    </lineage>
</organism>
<evidence type="ECO:0008006" key="5">
    <source>
        <dbReference type="Google" id="ProtNLM"/>
    </source>
</evidence>
<keyword evidence="3" id="KW-1185">Reference proteome</keyword>
<sequence>MLIRLLSILFFIHLTASCSNQDKLVLPGKLEKQYPLKFETPSIINSNGIFVNSGLCANTSGDTLLFYGQIRNNRKSSIVIFPYLLQIQTLENHRSNPISVRPKTVLLPDSSQSFVYKFTPINNKYLFSRTEKRGDLDSCYFIDFNFIRGTNGHSITDQVIRFNANKKLFSNYLNRFANEHSITLYELTKENSHIEAIQLNYLKKLHKNSLTNHAVVKENLQSSLQFSETEIVMNGIVLTTKFYHNNDSLFLNLKLINHSSNYLNFSPDSIQIISIDPEIGKEVRHQVVSAVTKSEGHKSILKKGDRLQTQLNFGYFKHPPLEIKVDFSTLKIHPQKIKVFSFNPTFKMIKKVS</sequence>
<proteinExistence type="predicted"/>
<dbReference type="PROSITE" id="PS51257">
    <property type="entry name" value="PROKAR_LIPOPROTEIN"/>
    <property type="match status" value="1"/>
</dbReference>